<sequence>MEYSSSVKVLERCKISPPPGSVLQQSLPLTFFDIRILGSPPVKRLFYYEIPLSKTEFMDSVLPNIKHSLSLTLQHFFPLVGSLIWSPQSSKPEILYVDGDSISFTVAESNLNFNYVSVECRANLDPALPENYFGNRIVRCFTATNKEDLLQEDGVVVAAEIIGEGIQNLRAKGVLDRFQNDLATYFSILPQNLSIAVGHQSSEFMRPILDGEGQRRSKSLQSTSPKSYLLVNAVMEKSVSRSD</sequence>
<keyword evidence="2" id="KW-0012">Acyltransferase</keyword>
<reference evidence="3 4" key="1">
    <citation type="journal article" date="2020" name="IScience">
        <title>Genome Sequencing of the Endangered Kingdonia uniflora (Circaeasteraceae, Ranunculales) Reveals Potential Mechanisms of Evolutionary Specialization.</title>
        <authorList>
            <person name="Sun Y."/>
            <person name="Deng T."/>
            <person name="Zhang A."/>
            <person name="Moore M.J."/>
            <person name="Landis J.B."/>
            <person name="Lin N."/>
            <person name="Zhang H."/>
            <person name="Zhang X."/>
            <person name="Huang J."/>
            <person name="Zhang X."/>
            <person name="Sun H."/>
            <person name="Wang H."/>
        </authorList>
    </citation>
    <scope>NUCLEOTIDE SEQUENCE [LARGE SCALE GENOMIC DNA]</scope>
    <source>
        <strain evidence="3">TB1705</strain>
        <tissue evidence="3">Leaf</tissue>
    </source>
</reference>
<dbReference type="Gene3D" id="3.30.559.10">
    <property type="entry name" value="Chloramphenicol acetyltransferase-like domain"/>
    <property type="match status" value="1"/>
</dbReference>
<dbReference type="InterPro" id="IPR023213">
    <property type="entry name" value="CAT-like_dom_sf"/>
</dbReference>
<dbReference type="Pfam" id="PF02458">
    <property type="entry name" value="Transferase"/>
    <property type="match status" value="1"/>
</dbReference>
<gene>
    <name evidence="3" type="ORF">GIB67_007970</name>
</gene>
<keyword evidence="4" id="KW-1185">Reference proteome</keyword>
<dbReference type="Proteomes" id="UP000541444">
    <property type="component" value="Unassembled WGS sequence"/>
</dbReference>
<evidence type="ECO:0000313" key="4">
    <source>
        <dbReference type="Proteomes" id="UP000541444"/>
    </source>
</evidence>
<dbReference type="GO" id="GO:0016747">
    <property type="term" value="F:acyltransferase activity, transferring groups other than amino-acyl groups"/>
    <property type="evidence" value="ECO:0007669"/>
    <property type="project" value="UniProtKB-ARBA"/>
</dbReference>
<dbReference type="OrthoDB" id="1862401at2759"/>
<name>A0A7J7KW92_9MAGN</name>
<dbReference type="EMBL" id="JACGCM010002829">
    <property type="protein sequence ID" value="KAF6134630.1"/>
    <property type="molecule type" value="Genomic_DNA"/>
</dbReference>
<dbReference type="AlphaFoldDB" id="A0A7J7KW92"/>
<proteinExistence type="predicted"/>
<keyword evidence="1" id="KW-0808">Transferase</keyword>
<protein>
    <submittedName>
        <fullName evidence="3">Uncharacterized protein</fullName>
    </submittedName>
</protein>
<dbReference type="PANTHER" id="PTHR31625">
    <property type="match status" value="1"/>
</dbReference>
<organism evidence="3 4">
    <name type="scientific">Kingdonia uniflora</name>
    <dbReference type="NCBI Taxonomy" id="39325"/>
    <lineage>
        <taxon>Eukaryota</taxon>
        <taxon>Viridiplantae</taxon>
        <taxon>Streptophyta</taxon>
        <taxon>Embryophyta</taxon>
        <taxon>Tracheophyta</taxon>
        <taxon>Spermatophyta</taxon>
        <taxon>Magnoliopsida</taxon>
        <taxon>Ranunculales</taxon>
        <taxon>Circaeasteraceae</taxon>
        <taxon>Kingdonia</taxon>
    </lineage>
</organism>
<evidence type="ECO:0000256" key="1">
    <source>
        <dbReference type="ARBA" id="ARBA00022679"/>
    </source>
</evidence>
<evidence type="ECO:0000313" key="3">
    <source>
        <dbReference type="EMBL" id="KAF6134630.1"/>
    </source>
</evidence>
<comment type="caution">
    <text evidence="3">The sequence shown here is derived from an EMBL/GenBank/DDBJ whole genome shotgun (WGS) entry which is preliminary data.</text>
</comment>
<evidence type="ECO:0000256" key="2">
    <source>
        <dbReference type="ARBA" id="ARBA00023315"/>
    </source>
</evidence>
<dbReference type="InterPro" id="IPR051504">
    <property type="entry name" value="Plant_metabolite_acyltrans"/>
</dbReference>
<accession>A0A7J7KW92</accession>